<dbReference type="PANTHER" id="PTHR43214:SF43">
    <property type="entry name" value="TWO-COMPONENT RESPONSE REGULATOR"/>
    <property type="match status" value="1"/>
</dbReference>
<dbReference type="InterPro" id="IPR011006">
    <property type="entry name" value="CheY-like_superfamily"/>
</dbReference>
<reference evidence="6 7" key="1">
    <citation type="submission" date="2020-07" db="EMBL/GenBank/DDBJ databases">
        <title>Description of Kordia aestuariivivens sp. nov., isolated from a tidal flat.</title>
        <authorList>
            <person name="Park S."/>
            <person name="Yoon J.-H."/>
        </authorList>
    </citation>
    <scope>NUCLEOTIDE SEQUENCE [LARGE SCALE GENOMIC DNA]</scope>
    <source>
        <strain evidence="6 7">YSTF-M3</strain>
    </source>
</reference>
<feature type="domain" description="Response regulatory" evidence="5">
    <location>
        <begin position="4"/>
        <end position="121"/>
    </location>
</feature>
<feature type="modified residue" description="4-aspartylphosphate" evidence="3">
    <location>
        <position position="56"/>
    </location>
</feature>
<dbReference type="InterPro" id="IPR039420">
    <property type="entry name" value="WalR-like"/>
</dbReference>
<keyword evidence="2" id="KW-0238">DNA-binding</keyword>
<evidence type="ECO:0000256" key="2">
    <source>
        <dbReference type="ARBA" id="ARBA00023125"/>
    </source>
</evidence>
<dbReference type="PROSITE" id="PS00622">
    <property type="entry name" value="HTH_LUXR_1"/>
    <property type="match status" value="1"/>
</dbReference>
<feature type="domain" description="HTH luxR-type" evidence="4">
    <location>
        <begin position="143"/>
        <end position="208"/>
    </location>
</feature>
<dbReference type="SUPFAM" id="SSF52172">
    <property type="entry name" value="CheY-like"/>
    <property type="match status" value="1"/>
</dbReference>
<dbReference type="InterPro" id="IPR058245">
    <property type="entry name" value="NreC/VraR/RcsB-like_REC"/>
</dbReference>
<dbReference type="InterPro" id="IPR000792">
    <property type="entry name" value="Tscrpt_reg_LuxR_C"/>
</dbReference>
<dbReference type="Pfam" id="PF00196">
    <property type="entry name" value="GerE"/>
    <property type="match status" value="1"/>
</dbReference>
<dbReference type="RefSeq" id="WP_187560090.1">
    <property type="nucleotide sequence ID" value="NZ_JACGWS010000001.1"/>
</dbReference>
<sequence length="209" mass="23432">MNVNIIIADDHQLFIDGIKSILANEIGISIIGEATNGLVLYKLIEDGLIPDVVLTDIRMPVLDGVSVTKMLHKDFPKIKVLALSMFDQSVDVIEMLDAGAKGYVTKNAEKKTLVQAIHTVIKGEYYISENLPDEIQAWFDNEPVSTEQTLTRRENEILRLIAKGRTTIEIAKQLKISRFTIDTHRKNIHKKLGIKSNTGLVSYALKHKL</sequence>
<gene>
    <name evidence="6" type="ORF">H2O64_00050</name>
</gene>
<dbReference type="CDD" id="cd17535">
    <property type="entry name" value="REC_NarL-like"/>
    <property type="match status" value="1"/>
</dbReference>
<evidence type="ECO:0000313" key="7">
    <source>
        <dbReference type="Proteomes" id="UP000619238"/>
    </source>
</evidence>
<dbReference type="SMART" id="SM00421">
    <property type="entry name" value="HTH_LUXR"/>
    <property type="match status" value="1"/>
</dbReference>
<dbReference type="PROSITE" id="PS50110">
    <property type="entry name" value="RESPONSE_REGULATORY"/>
    <property type="match status" value="1"/>
</dbReference>
<dbReference type="Proteomes" id="UP000619238">
    <property type="component" value="Unassembled WGS sequence"/>
</dbReference>
<evidence type="ECO:0000256" key="3">
    <source>
        <dbReference type="PROSITE-ProRule" id="PRU00169"/>
    </source>
</evidence>
<protein>
    <submittedName>
        <fullName evidence="6">Response regulator transcription factor</fullName>
    </submittedName>
</protein>
<evidence type="ECO:0000256" key="1">
    <source>
        <dbReference type="ARBA" id="ARBA00022553"/>
    </source>
</evidence>
<dbReference type="SMART" id="SM00448">
    <property type="entry name" value="REC"/>
    <property type="match status" value="1"/>
</dbReference>
<dbReference type="InterPro" id="IPR001789">
    <property type="entry name" value="Sig_transdc_resp-reg_receiver"/>
</dbReference>
<keyword evidence="7" id="KW-1185">Reference proteome</keyword>
<dbReference type="PRINTS" id="PR00038">
    <property type="entry name" value="HTHLUXR"/>
</dbReference>
<evidence type="ECO:0000259" key="5">
    <source>
        <dbReference type="PROSITE" id="PS50110"/>
    </source>
</evidence>
<dbReference type="CDD" id="cd06170">
    <property type="entry name" value="LuxR_C_like"/>
    <property type="match status" value="1"/>
</dbReference>
<proteinExistence type="predicted"/>
<dbReference type="Gene3D" id="3.40.50.2300">
    <property type="match status" value="1"/>
</dbReference>
<dbReference type="InterPro" id="IPR016032">
    <property type="entry name" value="Sig_transdc_resp-reg_C-effctor"/>
</dbReference>
<keyword evidence="1 3" id="KW-0597">Phosphoprotein</keyword>
<dbReference type="PROSITE" id="PS50043">
    <property type="entry name" value="HTH_LUXR_2"/>
    <property type="match status" value="1"/>
</dbReference>
<dbReference type="PANTHER" id="PTHR43214">
    <property type="entry name" value="TWO-COMPONENT RESPONSE REGULATOR"/>
    <property type="match status" value="1"/>
</dbReference>
<evidence type="ECO:0000313" key="6">
    <source>
        <dbReference type="EMBL" id="MBC8753041.1"/>
    </source>
</evidence>
<accession>A0ABR7Q3A1</accession>
<dbReference type="Pfam" id="PF00072">
    <property type="entry name" value="Response_reg"/>
    <property type="match status" value="1"/>
</dbReference>
<organism evidence="6 7">
    <name type="scientific">Kordia aestuariivivens</name>
    <dbReference type="NCBI Taxonomy" id="2759037"/>
    <lineage>
        <taxon>Bacteria</taxon>
        <taxon>Pseudomonadati</taxon>
        <taxon>Bacteroidota</taxon>
        <taxon>Flavobacteriia</taxon>
        <taxon>Flavobacteriales</taxon>
        <taxon>Flavobacteriaceae</taxon>
        <taxon>Kordia</taxon>
    </lineage>
</organism>
<dbReference type="EMBL" id="JACGWS010000001">
    <property type="protein sequence ID" value="MBC8753041.1"/>
    <property type="molecule type" value="Genomic_DNA"/>
</dbReference>
<dbReference type="SUPFAM" id="SSF46894">
    <property type="entry name" value="C-terminal effector domain of the bipartite response regulators"/>
    <property type="match status" value="1"/>
</dbReference>
<comment type="caution">
    <text evidence="6">The sequence shown here is derived from an EMBL/GenBank/DDBJ whole genome shotgun (WGS) entry which is preliminary data.</text>
</comment>
<name>A0ABR7Q3A1_9FLAO</name>
<evidence type="ECO:0000259" key="4">
    <source>
        <dbReference type="PROSITE" id="PS50043"/>
    </source>
</evidence>